<proteinExistence type="predicted"/>
<dbReference type="HOGENOM" id="CLU_1926110_0_0_10"/>
<accession>J0P5N6</accession>
<dbReference type="AlphaFoldDB" id="J0P5N6"/>
<evidence type="ECO:0000313" key="1">
    <source>
        <dbReference type="EMBL" id="EJF55179.1"/>
    </source>
</evidence>
<name>J0P5N6_9BACT</name>
<protein>
    <recommendedName>
        <fullName evidence="3">Lipoprotein</fullName>
    </recommendedName>
</protein>
<dbReference type="EMBL" id="JH719942">
    <property type="protein sequence ID" value="EJF55179.1"/>
    <property type="molecule type" value="Genomic_DNA"/>
</dbReference>
<sequence length="131" mass="15328">MQKIYLFLLLSLGSCYQIMKPAPKGIYGEYYYSILYTTPLNSQELYERATSSCGLFSIKDSTYWECEFTDVIEEDSCDEKFLLGIYPFDSVLQIKLIQVNGAITSDDALFQRRKKFYKEKFEKVILPNFLN</sequence>
<reference evidence="2" key="1">
    <citation type="journal article" date="2012" name="Stand. Genomic Sci.">
        <title>Permanent draft genome sequence of the gliding predator Saprospira grandis strain Sa g1 (= HR1).</title>
        <authorList>
            <person name="Mavromatis K."/>
            <person name="Chertkov O."/>
            <person name="Lapidus A."/>
            <person name="Nolan M."/>
            <person name="Lucas S."/>
            <person name="Tice H."/>
            <person name="Del Rio T.G."/>
            <person name="Cheng J.F."/>
            <person name="Han C."/>
            <person name="Tapia R."/>
            <person name="Bruce D."/>
            <person name="Goodwin L.A."/>
            <person name="Pitluck S."/>
            <person name="Huntemann M."/>
            <person name="Liolios K."/>
            <person name="Pagani I."/>
            <person name="Ivanova N."/>
            <person name="Mikhailova N."/>
            <person name="Pati A."/>
            <person name="Chen A."/>
            <person name="Palaniappan K."/>
            <person name="Land M."/>
            <person name="Brambilla E.M."/>
            <person name="Rohde M."/>
            <person name="Spring S."/>
            <person name="Goker M."/>
            <person name="Detter J.C."/>
            <person name="Bristow J."/>
            <person name="Eisen J.A."/>
            <person name="Markowitz V."/>
            <person name="Hugenholtz P."/>
            <person name="Kyrpides N.C."/>
            <person name="Klenk H.P."/>
            <person name="Woyke T."/>
        </authorList>
    </citation>
    <scope>NUCLEOTIDE SEQUENCE [LARGE SCALE GENOMIC DNA]</scope>
    <source>
        <strain evidence="2">DSM 2844</strain>
    </source>
</reference>
<dbReference type="RefSeq" id="WP_002661239.1">
    <property type="nucleotide sequence ID" value="NZ_JH719942.1"/>
</dbReference>
<dbReference type="PROSITE" id="PS51257">
    <property type="entry name" value="PROKAR_LIPOPROTEIN"/>
    <property type="match status" value="1"/>
</dbReference>
<evidence type="ECO:0000313" key="2">
    <source>
        <dbReference type="Proteomes" id="UP000005113"/>
    </source>
</evidence>
<gene>
    <name evidence="1" type="ORF">SapgrDRAFT_3546</name>
</gene>
<dbReference type="Proteomes" id="UP000005113">
    <property type="component" value="Unassembled WGS sequence"/>
</dbReference>
<organism evidence="1 2">
    <name type="scientific">Saprospira grandis DSM 2844</name>
    <dbReference type="NCBI Taxonomy" id="694433"/>
    <lineage>
        <taxon>Bacteria</taxon>
        <taxon>Pseudomonadati</taxon>
        <taxon>Bacteroidota</taxon>
        <taxon>Saprospiria</taxon>
        <taxon>Saprospirales</taxon>
        <taxon>Saprospiraceae</taxon>
        <taxon>Saprospira</taxon>
    </lineage>
</organism>
<evidence type="ECO:0008006" key="3">
    <source>
        <dbReference type="Google" id="ProtNLM"/>
    </source>
</evidence>